<dbReference type="Proteomes" id="UP000186795">
    <property type="component" value="Unassembled WGS sequence"/>
</dbReference>
<proteinExistence type="predicted"/>
<organism evidence="2 3">
    <name type="scientific">Kroppenstedtia eburnea</name>
    <dbReference type="NCBI Taxonomy" id="714067"/>
    <lineage>
        <taxon>Bacteria</taxon>
        <taxon>Bacillati</taxon>
        <taxon>Bacillota</taxon>
        <taxon>Bacilli</taxon>
        <taxon>Bacillales</taxon>
        <taxon>Thermoactinomycetaceae</taxon>
        <taxon>Kroppenstedtia</taxon>
    </lineage>
</organism>
<dbReference type="GO" id="GO:0016491">
    <property type="term" value="F:oxidoreductase activity"/>
    <property type="evidence" value="ECO:0007669"/>
    <property type="project" value="UniProtKB-KW"/>
</dbReference>
<name>A0A1N7IT47_9BACL</name>
<evidence type="ECO:0000313" key="2">
    <source>
        <dbReference type="EMBL" id="SIS40262.1"/>
    </source>
</evidence>
<dbReference type="RefSeq" id="WP_052528625.1">
    <property type="nucleotide sequence ID" value="NZ_CP048103.1"/>
</dbReference>
<evidence type="ECO:0000256" key="1">
    <source>
        <dbReference type="ARBA" id="ARBA00023002"/>
    </source>
</evidence>
<accession>A0A1N7IT47</accession>
<reference evidence="3" key="1">
    <citation type="submission" date="2017-01" db="EMBL/GenBank/DDBJ databases">
        <authorList>
            <person name="Varghese N."/>
            <person name="Submissions S."/>
        </authorList>
    </citation>
    <scope>NUCLEOTIDE SEQUENCE [LARGE SCALE GENOMIC DNA]</scope>
    <source>
        <strain evidence="3">DSM 45196</strain>
    </source>
</reference>
<dbReference type="InterPro" id="IPR042098">
    <property type="entry name" value="TauD-like_sf"/>
</dbReference>
<protein>
    <submittedName>
        <fullName evidence="2">Uncharacterized protein</fullName>
    </submittedName>
</protein>
<dbReference type="Gene3D" id="3.60.130.10">
    <property type="entry name" value="Clavaminate synthase-like"/>
    <property type="match status" value="1"/>
</dbReference>
<keyword evidence="3" id="KW-1185">Reference proteome</keyword>
<gene>
    <name evidence="2" type="ORF">SAMN05421790_101338</name>
</gene>
<evidence type="ECO:0000313" key="3">
    <source>
        <dbReference type="Proteomes" id="UP000186795"/>
    </source>
</evidence>
<dbReference type="EMBL" id="FTOD01000001">
    <property type="protein sequence ID" value="SIS40262.1"/>
    <property type="molecule type" value="Genomic_DNA"/>
</dbReference>
<dbReference type="AlphaFoldDB" id="A0A1N7IT47"/>
<keyword evidence="1" id="KW-0560">Oxidoreductase</keyword>
<sequence>MTMQSSPSTTAENVKELQPYITVLTDHEKEKVKQIIQQFPSLNILDVDDEILTEVQLASLDLPSRVVDSLIRFRRNPNPYGTLLFRNLPTDPELPPLRKTVAFHRRNTPSSVNTVCFCS</sequence>